<dbReference type="AlphaFoldDB" id="A0A656AZ05"/>
<organism evidence="1 2">
    <name type="scientific">Vibrio cholerae</name>
    <dbReference type="NCBI Taxonomy" id="666"/>
    <lineage>
        <taxon>Bacteria</taxon>
        <taxon>Pseudomonadati</taxon>
        <taxon>Pseudomonadota</taxon>
        <taxon>Gammaproteobacteria</taxon>
        <taxon>Vibrionales</taxon>
        <taxon>Vibrionaceae</taxon>
        <taxon>Vibrio</taxon>
    </lineage>
</organism>
<dbReference type="EMBL" id="CWQY01000151">
    <property type="protein sequence ID" value="CSD55177.1"/>
    <property type="molecule type" value="Genomic_DNA"/>
</dbReference>
<proteinExistence type="predicted"/>
<dbReference type="Proteomes" id="UP000041770">
    <property type="component" value="Unassembled WGS sequence"/>
</dbReference>
<accession>A0A656AZ05</accession>
<protein>
    <submittedName>
        <fullName evidence="1">Uncharacterized protein</fullName>
    </submittedName>
</protein>
<gene>
    <name evidence="1" type="ORF">ERS013200_04373</name>
</gene>
<evidence type="ECO:0000313" key="2">
    <source>
        <dbReference type="Proteomes" id="UP000041770"/>
    </source>
</evidence>
<reference evidence="1 2" key="1">
    <citation type="submission" date="2015-07" db="EMBL/GenBank/DDBJ databases">
        <authorList>
            <consortium name="Pathogen Informatics"/>
        </authorList>
    </citation>
    <scope>NUCLEOTIDE SEQUENCE [LARGE SCALE GENOMIC DNA]</scope>
    <source>
        <strain evidence="1 2">A316</strain>
    </source>
</reference>
<name>A0A656AZ05_VIBCL</name>
<evidence type="ECO:0000313" key="1">
    <source>
        <dbReference type="EMBL" id="CSD55177.1"/>
    </source>
</evidence>
<sequence>MPKLRIHQLGQRRRIGFIADVPGLQPRQLGVGGARAGLGHFGQTQVDRVGQDRRQQQGFVLGRVAGLQVCEVAGEARPFIDLHQQLGDFEVRQQHSCLVDHGLRGVWYCRVQRRDLQA</sequence>